<evidence type="ECO:0000313" key="3">
    <source>
        <dbReference type="EMBL" id="RZT84437.1"/>
    </source>
</evidence>
<keyword evidence="2" id="KW-0732">Signal</keyword>
<feature type="signal peptide" evidence="2">
    <location>
        <begin position="1"/>
        <end position="40"/>
    </location>
</feature>
<gene>
    <name evidence="3" type="ORF">EV383_1278</name>
</gene>
<feature type="compositionally biased region" description="Pro residues" evidence="1">
    <location>
        <begin position="48"/>
        <end position="62"/>
    </location>
</feature>
<reference evidence="3 4" key="1">
    <citation type="submission" date="2019-02" db="EMBL/GenBank/DDBJ databases">
        <title>Sequencing the genomes of 1000 actinobacteria strains.</title>
        <authorList>
            <person name="Klenk H.-P."/>
        </authorList>
    </citation>
    <scope>NUCLEOTIDE SEQUENCE [LARGE SCALE GENOMIC DNA]</scope>
    <source>
        <strain evidence="3 4">DSM 45779</strain>
    </source>
</reference>
<feature type="chain" id="PRO_5020631353" evidence="2">
    <location>
        <begin position="41"/>
        <end position="327"/>
    </location>
</feature>
<evidence type="ECO:0000256" key="2">
    <source>
        <dbReference type="SAM" id="SignalP"/>
    </source>
</evidence>
<dbReference type="EMBL" id="SHKL01000001">
    <property type="protein sequence ID" value="RZT84437.1"/>
    <property type="molecule type" value="Genomic_DNA"/>
</dbReference>
<comment type="caution">
    <text evidence="3">The sequence shown here is derived from an EMBL/GenBank/DDBJ whole genome shotgun (WGS) entry which is preliminary data.</text>
</comment>
<evidence type="ECO:0000256" key="1">
    <source>
        <dbReference type="SAM" id="MobiDB-lite"/>
    </source>
</evidence>
<dbReference type="AlphaFoldDB" id="A0A4Q7URH2"/>
<sequence>MLTSGLSRASTLRHLSRRGVAATALLAVAALLSACTASQAEPRRPDGAAPPTPAAAAPPPVAQLPGGGTQLFPGRRMVALYGHPDTPGLGVLGEQGIAQSIARAKDLAADFDPVSTEPVIPAFELIATVADSAAGADGDYSAESTVADLKPWVDEAAKNGVYVVLDLQPGRADFLSQAQLYAPLLARPNVGLALDPEWRLGPNQRHRAQIGTVTAAEINKTSAWLAALTEQKNLPQKVFMIHQFRTSMISDRQTLVTSHPELATVLHADGFGDPGTKMGTWNTLHTAPGPKGLWWGWKNFLDEDTPMFTPQQTVKVGPTSPVFVSYQ</sequence>
<keyword evidence="4" id="KW-1185">Reference proteome</keyword>
<accession>A0A4Q7URH2</accession>
<feature type="region of interest" description="Disordered" evidence="1">
    <location>
        <begin position="39"/>
        <end position="68"/>
    </location>
</feature>
<dbReference type="RefSeq" id="WP_242622930.1">
    <property type="nucleotide sequence ID" value="NZ_SHKL01000001.1"/>
</dbReference>
<evidence type="ECO:0000313" key="4">
    <source>
        <dbReference type="Proteomes" id="UP000291591"/>
    </source>
</evidence>
<proteinExistence type="predicted"/>
<dbReference type="Proteomes" id="UP000291591">
    <property type="component" value="Unassembled WGS sequence"/>
</dbReference>
<organism evidence="3 4">
    <name type="scientific">Pseudonocardia sediminis</name>
    <dbReference type="NCBI Taxonomy" id="1397368"/>
    <lineage>
        <taxon>Bacteria</taxon>
        <taxon>Bacillati</taxon>
        <taxon>Actinomycetota</taxon>
        <taxon>Actinomycetes</taxon>
        <taxon>Pseudonocardiales</taxon>
        <taxon>Pseudonocardiaceae</taxon>
        <taxon>Pseudonocardia</taxon>
    </lineage>
</organism>
<name>A0A4Q7URH2_PSEST</name>
<protein>
    <submittedName>
        <fullName evidence="3">Uncharacterized protein</fullName>
    </submittedName>
</protein>